<feature type="region of interest" description="Disordered" evidence="1">
    <location>
        <begin position="851"/>
        <end position="871"/>
    </location>
</feature>
<evidence type="ECO:0000313" key="3">
    <source>
        <dbReference type="EMBL" id="EDR04805.1"/>
    </source>
</evidence>
<accession>B0DKV2</accession>
<evidence type="ECO:0000259" key="2">
    <source>
        <dbReference type="Pfam" id="PF20231"/>
    </source>
</evidence>
<organism evidence="4">
    <name type="scientific">Laccaria bicolor (strain S238N-H82 / ATCC MYA-4686)</name>
    <name type="common">Bicoloured deceiver</name>
    <name type="synonym">Laccaria laccata var. bicolor</name>
    <dbReference type="NCBI Taxonomy" id="486041"/>
    <lineage>
        <taxon>Eukaryota</taxon>
        <taxon>Fungi</taxon>
        <taxon>Dikarya</taxon>
        <taxon>Basidiomycota</taxon>
        <taxon>Agaricomycotina</taxon>
        <taxon>Agaricomycetes</taxon>
        <taxon>Agaricomycetidae</taxon>
        <taxon>Agaricales</taxon>
        <taxon>Agaricineae</taxon>
        <taxon>Hydnangiaceae</taxon>
        <taxon>Laccaria</taxon>
    </lineage>
</organism>
<feature type="region of interest" description="Disordered" evidence="1">
    <location>
        <begin position="1"/>
        <end position="60"/>
    </location>
</feature>
<dbReference type="HOGENOM" id="CLU_008946_0_0_1"/>
<dbReference type="OrthoDB" id="5424058at2759"/>
<feature type="compositionally biased region" description="Polar residues" evidence="1">
    <location>
        <begin position="1"/>
        <end position="15"/>
    </location>
</feature>
<feature type="domain" description="DUF6589" evidence="2">
    <location>
        <begin position="382"/>
        <end position="787"/>
    </location>
</feature>
<dbReference type="RefSeq" id="XP_001884629.1">
    <property type="nucleotide sequence ID" value="XM_001884594.1"/>
</dbReference>
<keyword evidence="4" id="KW-1185">Reference proteome</keyword>
<dbReference type="GeneID" id="6080281"/>
<dbReference type="InParanoid" id="B0DKV2"/>
<evidence type="ECO:0000313" key="4">
    <source>
        <dbReference type="Proteomes" id="UP000001194"/>
    </source>
</evidence>
<dbReference type="KEGG" id="lbc:LACBIDRAFT_330302"/>
<evidence type="ECO:0000256" key="1">
    <source>
        <dbReference type="SAM" id="MobiDB-lite"/>
    </source>
</evidence>
<dbReference type="AlphaFoldDB" id="B0DKV2"/>
<dbReference type="EMBL" id="DS547116">
    <property type="protein sequence ID" value="EDR04805.1"/>
    <property type="molecule type" value="Genomic_DNA"/>
</dbReference>
<gene>
    <name evidence="3" type="ORF">LACBIDRAFT_330302</name>
</gene>
<sequence length="883" mass="99969">MSDAINASSLSPSMSTRKRPRSHENDENIPPTTPVNAKPMKFIDCSAPKKPRLSAKNGRHFTPQDIQNMRESYAQQAPTRVMKEKEQKAAAAARGAEIEAGQATDRVEQAWSLLRPLFPSMHDFLRELLTTRHPVRSSQVSNLLTFHGHDLLNLIRDRHPSVANDWALSTARQLVSSECDSLSQRFKPAPGTPVSDILHRFSLREVLSDAEILAPTLFQILQQACGMLSTSQDQPSRKHPDLVLATTLCMLAKARNDHASDFPTTMCMYFLACGTSRSVFDVLNHAGVTLSYTQAVAKIKQLGRERLTMMREIARSRAFMVIWDNLNIAFKVSEQRHDAKDHFDNGTTATLLPLYDVDFGGLPLELLPSRDCRIPVLKFGAKDLLPTSEEAQRVEAGQLWHIQDILYEAFPSLRKRLKDKIPPAPTVLQIPVHKTEQYPLPAMHIDESSLEGTLGVLDKIIRVELGLTEDDIKKHGIILCAGDQLSKLLLDKVSAARRDDSDLVDNVGRYTKGQDGVFHMKMAGDRMTTNEHWGQPNSKAPWSLWKVNTLLGRKAIVAGWKAKSLPPFRPSYELILTMALPANILDGFRIYCPFTTIEEWVERVQTVEEVEGVAQQVLIELCSARRVQRLRRLTSTKRDVPLENICLFNRDALYLRQLKFGVKRGDVGAILDIATHWMLMFRGTGKMPKYADALFHILVDLKSMHPKLRTAWLMNWLANLTGKVDGFKEMDLLQEHQNFWAKIIYSARGSNRSWEWLAMVSVSIFALRDVIRRVQSEYKTPFNSTSHTSPSTEADLKILRDHLKDLKLQTYMPERENNQYASEVRDLLAVGAEYANKPSAFRNFTYTRRKATNLGTPEGSPPTDHVTQEDSEQVDFDLGRYCL</sequence>
<dbReference type="InterPro" id="IPR046496">
    <property type="entry name" value="DUF6589"/>
</dbReference>
<proteinExistence type="predicted"/>
<protein>
    <submittedName>
        <fullName evidence="3">Predicted protein</fullName>
    </submittedName>
</protein>
<feature type="compositionally biased region" description="Basic residues" evidence="1">
    <location>
        <begin position="49"/>
        <end position="59"/>
    </location>
</feature>
<dbReference type="Pfam" id="PF20231">
    <property type="entry name" value="DUF6589"/>
    <property type="match status" value="1"/>
</dbReference>
<name>B0DKV2_LACBS</name>
<dbReference type="Proteomes" id="UP000001194">
    <property type="component" value="Unassembled WGS sequence"/>
</dbReference>
<reference evidence="3 4" key="1">
    <citation type="journal article" date="2008" name="Nature">
        <title>The genome of Laccaria bicolor provides insights into mycorrhizal symbiosis.</title>
        <authorList>
            <person name="Martin F."/>
            <person name="Aerts A."/>
            <person name="Ahren D."/>
            <person name="Brun A."/>
            <person name="Danchin E.G.J."/>
            <person name="Duchaussoy F."/>
            <person name="Gibon J."/>
            <person name="Kohler A."/>
            <person name="Lindquist E."/>
            <person name="Pereda V."/>
            <person name="Salamov A."/>
            <person name="Shapiro H.J."/>
            <person name="Wuyts J."/>
            <person name="Blaudez D."/>
            <person name="Buee M."/>
            <person name="Brokstein P."/>
            <person name="Canbaeck B."/>
            <person name="Cohen D."/>
            <person name="Courty P.E."/>
            <person name="Coutinho P.M."/>
            <person name="Delaruelle C."/>
            <person name="Detter J.C."/>
            <person name="Deveau A."/>
            <person name="DiFazio S."/>
            <person name="Duplessis S."/>
            <person name="Fraissinet-Tachet L."/>
            <person name="Lucic E."/>
            <person name="Frey-Klett P."/>
            <person name="Fourrey C."/>
            <person name="Feussner I."/>
            <person name="Gay G."/>
            <person name="Grimwood J."/>
            <person name="Hoegger P.J."/>
            <person name="Jain P."/>
            <person name="Kilaru S."/>
            <person name="Labbe J."/>
            <person name="Lin Y.C."/>
            <person name="Legue V."/>
            <person name="Le Tacon F."/>
            <person name="Marmeisse R."/>
            <person name="Melayah D."/>
            <person name="Montanini B."/>
            <person name="Muratet M."/>
            <person name="Nehls U."/>
            <person name="Niculita-Hirzel H."/>
            <person name="Oudot-Le Secq M.P."/>
            <person name="Peter M."/>
            <person name="Quesneville H."/>
            <person name="Rajashekar B."/>
            <person name="Reich M."/>
            <person name="Rouhier N."/>
            <person name="Schmutz J."/>
            <person name="Yin T."/>
            <person name="Chalot M."/>
            <person name="Henrissat B."/>
            <person name="Kuees U."/>
            <person name="Lucas S."/>
            <person name="Van de Peer Y."/>
            <person name="Podila G.K."/>
            <person name="Polle A."/>
            <person name="Pukkila P.J."/>
            <person name="Richardson P.M."/>
            <person name="Rouze P."/>
            <person name="Sanders I.R."/>
            <person name="Stajich J.E."/>
            <person name="Tunlid A."/>
            <person name="Tuskan G."/>
            <person name="Grigoriev I.V."/>
        </authorList>
    </citation>
    <scope>NUCLEOTIDE SEQUENCE [LARGE SCALE GENOMIC DNA]</scope>
    <source>
        <strain evidence="4">S238N-H82 / ATCC MYA-4686</strain>
    </source>
</reference>